<protein>
    <recommendedName>
        <fullName evidence="3">BRCT domain-containing protein</fullName>
    </recommendedName>
</protein>
<evidence type="ECO:0000256" key="2">
    <source>
        <dbReference type="SAM" id="MobiDB-lite"/>
    </source>
</evidence>
<dbReference type="PROSITE" id="PS50172">
    <property type="entry name" value="BRCT"/>
    <property type="match status" value="4"/>
</dbReference>
<dbReference type="SUPFAM" id="SSF52113">
    <property type="entry name" value="BRCT domain"/>
    <property type="match status" value="4"/>
</dbReference>
<dbReference type="PANTHER" id="PTHR13561:SF20">
    <property type="entry name" value="DNA TOPOISOMERASE 2-BINDING PROTEIN 1"/>
    <property type="match status" value="1"/>
</dbReference>
<feature type="domain" description="BRCT" evidence="3">
    <location>
        <begin position="61"/>
        <end position="133"/>
    </location>
</feature>
<feature type="region of interest" description="Disordered" evidence="2">
    <location>
        <begin position="1"/>
        <end position="63"/>
    </location>
</feature>
<dbReference type="Pfam" id="PF00533">
    <property type="entry name" value="BRCT"/>
    <property type="match status" value="1"/>
</dbReference>
<feature type="region of interest" description="Disordered" evidence="2">
    <location>
        <begin position="813"/>
        <end position="849"/>
    </location>
</feature>
<feature type="region of interest" description="Disordered" evidence="2">
    <location>
        <begin position="909"/>
        <end position="936"/>
    </location>
</feature>
<dbReference type="InterPro" id="IPR059215">
    <property type="entry name" value="BRCT2_TopBP1-like"/>
</dbReference>
<accession>A0AAD9L661</accession>
<dbReference type="InterPro" id="IPR001357">
    <property type="entry name" value="BRCT_dom"/>
</dbReference>
<comment type="caution">
    <text evidence="4">The sequence shown here is derived from an EMBL/GenBank/DDBJ whole genome shotgun (WGS) entry which is preliminary data.</text>
</comment>
<dbReference type="Gene3D" id="3.40.50.10190">
    <property type="entry name" value="BRCT domain"/>
    <property type="match status" value="4"/>
</dbReference>
<keyword evidence="1" id="KW-0677">Repeat</keyword>
<evidence type="ECO:0000259" key="3">
    <source>
        <dbReference type="PROSITE" id="PS50172"/>
    </source>
</evidence>
<feature type="domain" description="BRCT" evidence="3">
    <location>
        <begin position="152"/>
        <end position="263"/>
    </location>
</feature>
<feature type="domain" description="BRCT" evidence="3">
    <location>
        <begin position="444"/>
        <end position="535"/>
    </location>
</feature>
<evidence type="ECO:0000313" key="5">
    <source>
        <dbReference type="Proteomes" id="UP001182556"/>
    </source>
</evidence>
<feature type="compositionally biased region" description="Polar residues" evidence="2">
    <location>
        <begin position="671"/>
        <end position="691"/>
    </location>
</feature>
<dbReference type="CDD" id="cd17731">
    <property type="entry name" value="BRCT_TopBP1_rpt2_like"/>
    <property type="match status" value="1"/>
</dbReference>
<feature type="compositionally biased region" description="Polar residues" evidence="2">
    <location>
        <begin position="713"/>
        <end position="730"/>
    </location>
</feature>
<organism evidence="4 5">
    <name type="scientific">Papiliotrema laurentii</name>
    <name type="common">Cryptococcus laurentii</name>
    <dbReference type="NCBI Taxonomy" id="5418"/>
    <lineage>
        <taxon>Eukaryota</taxon>
        <taxon>Fungi</taxon>
        <taxon>Dikarya</taxon>
        <taxon>Basidiomycota</taxon>
        <taxon>Agaricomycotina</taxon>
        <taxon>Tremellomycetes</taxon>
        <taxon>Tremellales</taxon>
        <taxon>Rhynchogastremaceae</taxon>
        <taxon>Papiliotrema</taxon>
    </lineage>
</organism>
<keyword evidence="5" id="KW-1185">Reference proteome</keyword>
<feature type="domain" description="BRCT" evidence="3">
    <location>
        <begin position="549"/>
        <end position="631"/>
    </location>
</feature>
<feature type="compositionally biased region" description="Basic and acidic residues" evidence="2">
    <location>
        <begin position="909"/>
        <end position="924"/>
    </location>
</feature>
<dbReference type="AlphaFoldDB" id="A0AAD9L661"/>
<reference evidence="4" key="1">
    <citation type="submission" date="2023-02" db="EMBL/GenBank/DDBJ databases">
        <title>Identification and recombinant expression of a fungal hydrolase from Papiliotrema laurentii that hydrolyzes apple cutin and clears colloidal polyester polyurethane.</title>
        <authorList>
            <consortium name="DOE Joint Genome Institute"/>
            <person name="Roman V.A."/>
            <person name="Bojanowski C."/>
            <person name="Crable B.R."/>
            <person name="Wagner D.N."/>
            <person name="Hung C.S."/>
            <person name="Nadeau L.J."/>
            <person name="Schratz L."/>
            <person name="Haridas S."/>
            <person name="Pangilinan J."/>
            <person name="Lipzen A."/>
            <person name="Na H."/>
            <person name="Yan M."/>
            <person name="Ng V."/>
            <person name="Grigoriev I.V."/>
            <person name="Spatafora J.W."/>
            <person name="Barlow D."/>
            <person name="Biffinger J."/>
            <person name="Kelley-Loughnane N."/>
            <person name="Varaljay V.A."/>
            <person name="Crookes-Goodson W.J."/>
        </authorList>
    </citation>
    <scope>NUCLEOTIDE SEQUENCE</scope>
    <source>
        <strain evidence="4">5307AH</strain>
    </source>
</reference>
<feature type="region of interest" description="Disordered" evidence="2">
    <location>
        <begin position="706"/>
        <end position="797"/>
    </location>
</feature>
<feature type="compositionally biased region" description="Basic residues" evidence="2">
    <location>
        <begin position="824"/>
        <end position="833"/>
    </location>
</feature>
<feature type="region of interest" description="Disordered" evidence="2">
    <location>
        <begin position="289"/>
        <end position="308"/>
    </location>
</feature>
<dbReference type="GO" id="GO:0007095">
    <property type="term" value="P:mitotic G2 DNA damage checkpoint signaling"/>
    <property type="evidence" value="ECO:0007669"/>
    <property type="project" value="TreeGrafter"/>
</dbReference>
<dbReference type="InterPro" id="IPR036420">
    <property type="entry name" value="BRCT_dom_sf"/>
</dbReference>
<proteinExistence type="predicted"/>
<gene>
    <name evidence="4" type="ORF">DB88DRAFT_486679</name>
</gene>
<evidence type="ECO:0000313" key="4">
    <source>
        <dbReference type="EMBL" id="KAK1924758.1"/>
    </source>
</evidence>
<dbReference type="SMART" id="SM00292">
    <property type="entry name" value="BRCT"/>
    <property type="match status" value="4"/>
</dbReference>
<feature type="compositionally biased region" description="Polar residues" evidence="2">
    <location>
        <begin position="835"/>
        <end position="845"/>
    </location>
</feature>
<dbReference type="EMBL" id="JAODAN010000004">
    <property type="protein sequence ID" value="KAK1924758.1"/>
    <property type="molecule type" value="Genomic_DNA"/>
</dbReference>
<dbReference type="CDD" id="cd00027">
    <property type="entry name" value="BRCT"/>
    <property type="match status" value="1"/>
</dbReference>
<dbReference type="GO" id="GO:0033314">
    <property type="term" value="P:mitotic DNA replication checkpoint signaling"/>
    <property type="evidence" value="ECO:0007669"/>
    <property type="project" value="TreeGrafter"/>
</dbReference>
<name>A0AAD9L661_PAPLA</name>
<sequence length="936" mass="103253">MNRRGHLSHKVPNVKLRPAPVASSSTGTRRSNRRAPSPSEEVWREQFEGGSDEDDDPMIGDSARPWEGIVITFTGIDDKPRLTELVKNLGGTVESALTIHVTHVVAEGFGSPKYNYAVENRIPVMTPSWIIDTHDKWVSAVDFDPAEEEEQHRLQPFAGLRIAISGIENLERRKQILHWVNASGGVYSKDLDRTCTHLVSAKITSDSKSSEKVKWALREIAQRETARRRGKKLEGEDMKIVYEEWIWDCIAYRGRWREELYDARKPRPKAKVRAEDVLDGSVFRVEDEKKSEVQKEEEGPAVVKKRKREAMDSLVGDIISTTARPDKPIVEGSGEIPAPAPEPVLAKHLGLNASTSTAPMVAPTRPSDARREPERKPSLLHQTRTAAFEKPQPPNRTPSDAKPTSSFPPTAPAQLSHTDSTATLPLPAAVMEADVKMERGSLEPDDKFFEGLRFSHIIEERCDGLEQALVVHGGKFVPEKERLAGAEVDYVVIRLRNPKIPVEVQGVKVPEVVTECWVEACCHERRMFSPDDHIVFRPLPGPTPVPGAEALRVHLSGFGSADQTYLRRLLKAIGGTLSEKMNKQTTHLVSATNDSAKARKAPEWGVKLVKQSWLLAIGKNGRMEPEDEHLFPLPPPVVPAERKLDVANASMANMSVLLELGDPTYERADTRPTNSAPLPQAQTTSQRSAPFSPSRMLKLTPTHIDEKGVGLLNNGSTQNVTKQVEPSNVLSPPKQGTERLLNNADDGEGQVVPSQGKVGKTMSAPPNAESLKSSERSSPARSNPLRGSSTGGPTDAAALKKKSDMTDVLRHLAEQADTPSAKSRMQRRQRPASRLKTSIGASASVSPHKRLTPDIFDQDLLAQDADAPMDEADGGDGKVQDETVRVDYIDSNAEREKKKLLDAMKRVERSRAKAEAVLEAEKSSPKRASPHKRTRR</sequence>
<evidence type="ECO:0000256" key="1">
    <source>
        <dbReference type="ARBA" id="ARBA00022737"/>
    </source>
</evidence>
<dbReference type="Proteomes" id="UP001182556">
    <property type="component" value="Unassembled WGS sequence"/>
</dbReference>
<feature type="compositionally biased region" description="Polar residues" evidence="2">
    <location>
        <begin position="402"/>
        <end position="419"/>
    </location>
</feature>
<dbReference type="Pfam" id="PF12738">
    <property type="entry name" value="PTCB-BRCT"/>
    <property type="match status" value="2"/>
</dbReference>
<dbReference type="GO" id="GO:0006270">
    <property type="term" value="P:DNA replication initiation"/>
    <property type="evidence" value="ECO:0007669"/>
    <property type="project" value="TreeGrafter"/>
</dbReference>
<feature type="compositionally biased region" description="Basic and acidic residues" evidence="2">
    <location>
        <begin position="367"/>
        <end position="377"/>
    </location>
</feature>
<feature type="region of interest" description="Disordered" evidence="2">
    <location>
        <begin position="319"/>
        <end position="419"/>
    </location>
</feature>
<dbReference type="PANTHER" id="PTHR13561">
    <property type="entry name" value="DNA REPLICATION REGULATOR DPB11-RELATED"/>
    <property type="match status" value="1"/>
</dbReference>
<feature type="compositionally biased region" description="Polar residues" evidence="2">
    <location>
        <begin position="776"/>
        <end position="792"/>
    </location>
</feature>
<feature type="region of interest" description="Disordered" evidence="2">
    <location>
        <begin position="665"/>
        <end position="694"/>
    </location>
</feature>
<feature type="compositionally biased region" description="Basic and acidic residues" evidence="2">
    <location>
        <begin position="289"/>
        <end position="298"/>
    </location>
</feature>